<dbReference type="EMBL" id="VEPZ02001392">
    <property type="protein sequence ID" value="KAE8675837.1"/>
    <property type="molecule type" value="Genomic_DNA"/>
</dbReference>
<feature type="transmembrane region" description="Helical" evidence="6">
    <location>
        <begin position="96"/>
        <end position="115"/>
    </location>
</feature>
<dbReference type="InterPro" id="IPR036259">
    <property type="entry name" value="MFS_trans_sf"/>
</dbReference>
<comment type="subcellular location">
    <subcellularLocation>
        <location evidence="1">Membrane</location>
        <topology evidence="1">Multi-pass membrane protein</topology>
    </subcellularLocation>
</comment>
<dbReference type="PANTHER" id="PTHR11654">
    <property type="entry name" value="OLIGOPEPTIDE TRANSPORTER-RELATED"/>
    <property type="match status" value="1"/>
</dbReference>
<feature type="transmembrane region" description="Helical" evidence="6">
    <location>
        <begin position="71"/>
        <end position="90"/>
    </location>
</feature>
<dbReference type="GO" id="GO:0016301">
    <property type="term" value="F:kinase activity"/>
    <property type="evidence" value="ECO:0007669"/>
    <property type="project" value="UniProtKB-KW"/>
</dbReference>
<gene>
    <name evidence="7" type="ORF">F3Y22_tig00111641pilonHSYRG00040</name>
</gene>
<dbReference type="Pfam" id="PF00854">
    <property type="entry name" value="PTR2"/>
    <property type="match status" value="2"/>
</dbReference>
<dbReference type="SUPFAM" id="SSF103473">
    <property type="entry name" value="MFS general substrate transporter"/>
    <property type="match status" value="1"/>
</dbReference>
<evidence type="ECO:0000256" key="2">
    <source>
        <dbReference type="ARBA" id="ARBA00005982"/>
    </source>
</evidence>
<sequence length="340" mass="37680">MFTQARPHRDNFSSSRESPTTPQLLLLYSSLALISIGGGGIKSSSLGFGADQLTKRNNVADARTLESYFSWYYVFVQCSALIALTCIVYVQDKLGWIIGFGVPAILMLISCLFFFMESSLYLKLKAGKSLLTGFAQVLSASFRNRHIDSNGVRFFRKGSVLQVPSENLRFLNKTCVINDPQQDLTSDGNASMESLYNRSVIQAGTMDRHITPNFEVPAGSFGVFMIITFIIAIALYDRIAFPSASKLKATVEYIYREVAIRDCFQINRIANACTMDSAILYTGWLGFDNLQSLGASAGSVAASFVTSAVDDVTKRRGESWISSNINKGHYDYYYWLLAVP</sequence>
<dbReference type="InterPro" id="IPR000109">
    <property type="entry name" value="POT_fam"/>
</dbReference>
<dbReference type="GO" id="GO:0016020">
    <property type="term" value="C:membrane"/>
    <property type="evidence" value="ECO:0007669"/>
    <property type="project" value="UniProtKB-SubCell"/>
</dbReference>
<evidence type="ECO:0000256" key="6">
    <source>
        <dbReference type="SAM" id="Phobius"/>
    </source>
</evidence>
<comment type="caution">
    <text evidence="7">The sequence shown here is derived from an EMBL/GenBank/DDBJ whole genome shotgun (WGS) entry which is preliminary data.</text>
</comment>
<protein>
    <submittedName>
        <fullName evidence="7">Casein kinase I-like 3 isoform 1</fullName>
    </submittedName>
</protein>
<dbReference type="GO" id="GO:0022857">
    <property type="term" value="F:transmembrane transporter activity"/>
    <property type="evidence" value="ECO:0007669"/>
    <property type="project" value="InterPro"/>
</dbReference>
<evidence type="ECO:0000313" key="8">
    <source>
        <dbReference type="Proteomes" id="UP000436088"/>
    </source>
</evidence>
<keyword evidence="8" id="KW-1185">Reference proteome</keyword>
<dbReference type="Gene3D" id="1.20.1250.20">
    <property type="entry name" value="MFS general substrate transporter like domains"/>
    <property type="match status" value="2"/>
</dbReference>
<keyword evidence="5 6" id="KW-0472">Membrane</keyword>
<dbReference type="Proteomes" id="UP000436088">
    <property type="component" value="Unassembled WGS sequence"/>
</dbReference>
<name>A0A6A2YI37_HIBSY</name>
<evidence type="ECO:0000256" key="5">
    <source>
        <dbReference type="ARBA" id="ARBA00023136"/>
    </source>
</evidence>
<evidence type="ECO:0000313" key="7">
    <source>
        <dbReference type="EMBL" id="KAE8675837.1"/>
    </source>
</evidence>
<reference evidence="7" key="1">
    <citation type="submission" date="2019-09" db="EMBL/GenBank/DDBJ databases">
        <title>Draft genome information of white flower Hibiscus syriacus.</title>
        <authorList>
            <person name="Kim Y.-M."/>
        </authorList>
    </citation>
    <scope>NUCLEOTIDE SEQUENCE [LARGE SCALE GENOMIC DNA]</scope>
    <source>
        <strain evidence="7">YM2019G1</strain>
    </source>
</reference>
<dbReference type="AlphaFoldDB" id="A0A6A2YI37"/>
<comment type="similarity">
    <text evidence="2">Belongs to the major facilitator superfamily. Proton-dependent oligopeptide transporter (POT/PTR) (TC 2.A.17) family.</text>
</comment>
<evidence type="ECO:0000256" key="1">
    <source>
        <dbReference type="ARBA" id="ARBA00004141"/>
    </source>
</evidence>
<organism evidence="7 8">
    <name type="scientific">Hibiscus syriacus</name>
    <name type="common">Rose of Sharon</name>
    <dbReference type="NCBI Taxonomy" id="106335"/>
    <lineage>
        <taxon>Eukaryota</taxon>
        <taxon>Viridiplantae</taxon>
        <taxon>Streptophyta</taxon>
        <taxon>Embryophyta</taxon>
        <taxon>Tracheophyta</taxon>
        <taxon>Spermatophyta</taxon>
        <taxon>Magnoliopsida</taxon>
        <taxon>eudicotyledons</taxon>
        <taxon>Gunneridae</taxon>
        <taxon>Pentapetalae</taxon>
        <taxon>rosids</taxon>
        <taxon>malvids</taxon>
        <taxon>Malvales</taxon>
        <taxon>Malvaceae</taxon>
        <taxon>Malvoideae</taxon>
        <taxon>Hibiscus</taxon>
    </lineage>
</organism>
<keyword evidence="3 6" id="KW-0812">Transmembrane</keyword>
<evidence type="ECO:0000256" key="4">
    <source>
        <dbReference type="ARBA" id="ARBA00022989"/>
    </source>
</evidence>
<feature type="transmembrane region" description="Helical" evidence="6">
    <location>
        <begin position="216"/>
        <end position="236"/>
    </location>
</feature>
<evidence type="ECO:0000256" key="3">
    <source>
        <dbReference type="ARBA" id="ARBA00022692"/>
    </source>
</evidence>
<proteinExistence type="inferred from homology"/>
<accession>A0A6A2YI37</accession>
<feature type="transmembrane region" description="Helical" evidence="6">
    <location>
        <begin position="25"/>
        <end position="50"/>
    </location>
</feature>
<keyword evidence="4 6" id="KW-1133">Transmembrane helix</keyword>